<evidence type="ECO:0000313" key="3">
    <source>
        <dbReference type="Proteomes" id="UP000001784"/>
    </source>
</evidence>
<keyword evidence="3" id="KW-1185">Reference proteome</keyword>
<dbReference type="EMBL" id="CP000478">
    <property type="protein sequence ID" value="ABK15878.1"/>
    <property type="molecule type" value="Genomic_DNA"/>
</dbReference>
<gene>
    <name evidence="2" type="ordered locus">Sfum_0176</name>
</gene>
<reference evidence="2 3" key="1">
    <citation type="submission" date="2006-10" db="EMBL/GenBank/DDBJ databases">
        <title>Complete sequence of Syntrophobacter fumaroxidans MPOB.</title>
        <authorList>
            <consortium name="US DOE Joint Genome Institute"/>
            <person name="Copeland A."/>
            <person name="Lucas S."/>
            <person name="Lapidus A."/>
            <person name="Barry K."/>
            <person name="Detter J.C."/>
            <person name="Glavina del Rio T."/>
            <person name="Hammon N."/>
            <person name="Israni S."/>
            <person name="Pitluck S."/>
            <person name="Goltsman E.G."/>
            <person name="Martinez M."/>
            <person name="Schmutz J."/>
            <person name="Larimer F."/>
            <person name="Land M."/>
            <person name="Hauser L."/>
            <person name="Kyrpides N."/>
            <person name="Kim E."/>
            <person name="Boone D.R."/>
            <person name="Brockman F."/>
            <person name="Culley D."/>
            <person name="Ferry J."/>
            <person name="Gunsalus R."/>
            <person name="McInerney M.J."/>
            <person name="Morrison M."/>
            <person name="Plugge C."/>
            <person name="Rohlin L."/>
            <person name="Scholten J."/>
            <person name="Sieber J."/>
            <person name="Stams A.J.M."/>
            <person name="Worm P."/>
            <person name="Henstra A.M."/>
            <person name="Richardson P."/>
        </authorList>
    </citation>
    <scope>NUCLEOTIDE SEQUENCE [LARGE SCALE GENOMIC DNA]</scope>
    <source>
        <strain evidence="3">DSM 10017 / MPOB</strain>
    </source>
</reference>
<name>A0LEM6_SYNFM</name>
<dbReference type="Proteomes" id="UP000001784">
    <property type="component" value="Chromosome"/>
</dbReference>
<protein>
    <submittedName>
        <fullName evidence="2">Uncharacterized protein</fullName>
    </submittedName>
</protein>
<dbReference type="InParanoid" id="A0LEM6"/>
<feature type="region of interest" description="Disordered" evidence="1">
    <location>
        <begin position="75"/>
        <end position="119"/>
    </location>
</feature>
<feature type="compositionally biased region" description="Basic and acidic residues" evidence="1">
    <location>
        <begin position="104"/>
        <end position="114"/>
    </location>
</feature>
<accession>A0LEM6</accession>
<proteinExistence type="predicted"/>
<dbReference type="HOGENOM" id="CLU_1895153_0_0_7"/>
<evidence type="ECO:0000256" key="1">
    <source>
        <dbReference type="SAM" id="MobiDB-lite"/>
    </source>
</evidence>
<organism evidence="2 3">
    <name type="scientific">Syntrophobacter fumaroxidans (strain DSM 10017 / MPOB)</name>
    <dbReference type="NCBI Taxonomy" id="335543"/>
    <lineage>
        <taxon>Bacteria</taxon>
        <taxon>Pseudomonadati</taxon>
        <taxon>Thermodesulfobacteriota</taxon>
        <taxon>Syntrophobacteria</taxon>
        <taxon>Syntrophobacterales</taxon>
        <taxon>Syntrophobacteraceae</taxon>
        <taxon>Syntrophobacter</taxon>
    </lineage>
</organism>
<evidence type="ECO:0000313" key="2">
    <source>
        <dbReference type="EMBL" id="ABK15878.1"/>
    </source>
</evidence>
<dbReference type="AlphaFoldDB" id="A0LEM6"/>
<feature type="region of interest" description="Disordered" evidence="1">
    <location>
        <begin position="1"/>
        <end position="21"/>
    </location>
</feature>
<sequence>MRIAAPGESCLSAASPYNSSRRSSMMTRWAVEDSAGAPHSSGRRRAWCRRMNTRRHRHHVDCLMALVSPDVALRNGNIRFPGHSGKQAGNKRSRRSGGPSRGEVFSREDGDPARLSRHSRLALSRPLHLPYKTA</sequence>
<dbReference type="KEGG" id="sfu:Sfum_0176"/>